<dbReference type="InterPro" id="IPR005467">
    <property type="entry name" value="His_kinase_dom"/>
</dbReference>
<comment type="function">
    <text evidence="17">Member of the two-component regulatory system PhoR/PhoB involved in the phosphate regulon genes expression. PhoR may function as a membrane-associated protein kinase that phosphorylates PhoB in response to environmental signals.</text>
</comment>
<keyword evidence="6" id="KW-1003">Cell membrane</keyword>
<comment type="catalytic activity">
    <reaction evidence="1">
        <text>ATP + protein L-histidine = ADP + protein N-phospho-L-histidine.</text>
        <dbReference type="EC" id="2.7.13.3"/>
    </reaction>
</comment>
<evidence type="ECO:0000256" key="8">
    <source>
        <dbReference type="ARBA" id="ARBA00022592"/>
    </source>
</evidence>
<dbReference type="Pfam" id="PF11808">
    <property type="entry name" value="PhoR"/>
    <property type="match status" value="1"/>
</dbReference>
<reference evidence="21 22" key="1">
    <citation type="submission" date="2019-05" db="EMBL/GenBank/DDBJ databases">
        <title>Draft Genome Sequences of Six Type Strains of the Genus Massilia.</title>
        <authorList>
            <person name="Miess H."/>
            <person name="Frediansyhah A."/>
            <person name="Gross H."/>
        </authorList>
    </citation>
    <scope>NUCLEOTIDE SEQUENCE [LARGE SCALE GENOMIC DNA]</scope>
    <source>
        <strain evidence="21 22">DSMZ 26121</strain>
    </source>
</reference>
<organism evidence="20 23">
    <name type="scientific">Pseudoduganella umbonata</name>
    <dbReference type="NCBI Taxonomy" id="864828"/>
    <lineage>
        <taxon>Bacteria</taxon>
        <taxon>Pseudomonadati</taxon>
        <taxon>Pseudomonadota</taxon>
        <taxon>Betaproteobacteria</taxon>
        <taxon>Burkholderiales</taxon>
        <taxon>Oxalobacteraceae</taxon>
        <taxon>Telluria group</taxon>
        <taxon>Pseudoduganella</taxon>
    </lineage>
</organism>
<dbReference type="GO" id="GO:0000155">
    <property type="term" value="F:phosphorelay sensor kinase activity"/>
    <property type="evidence" value="ECO:0007669"/>
    <property type="project" value="InterPro"/>
</dbReference>
<evidence type="ECO:0000256" key="3">
    <source>
        <dbReference type="ARBA" id="ARBA00012438"/>
    </source>
</evidence>
<comment type="subcellular location">
    <subcellularLocation>
        <location evidence="2">Cell inner membrane</location>
        <topology evidence="2">Multi-pass membrane protein</topology>
    </subcellularLocation>
</comment>
<dbReference type="EC" id="2.7.13.3" evidence="3"/>
<reference evidence="20 23" key="2">
    <citation type="submission" date="2020-08" db="EMBL/GenBank/DDBJ databases">
        <title>Genomic Encyclopedia of Type Strains, Phase III (KMG-III): the genomes of soil and plant-associated and newly described type strains.</title>
        <authorList>
            <person name="Whitman W."/>
        </authorList>
    </citation>
    <scope>NUCLEOTIDE SEQUENCE [LARGE SCALE GENOMIC DNA]</scope>
    <source>
        <strain evidence="20 23">CECT 7753</strain>
    </source>
</reference>
<keyword evidence="15" id="KW-0902">Two-component regulatory system</keyword>
<dbReference type="SMART" id="SM00387">
    <property type="entry name" value="HATPase_c"/>
    <property type="match status" value="1"/>
</dbReference>
<evidence type="ECO:0000256" key="17">
    <source>
        <dbReference type="ARBA" id="ARBA00025207"/>
    </source>
</evidence>
<evidence type="ECO:0000256" key="13">
    <source>
        <dbReference type="ARBA" id="ARBA00022840"/>
    </source>
</evidence>
<dbReference type="NCBIfam" id="TIGR02966">
    <property type="entry name" value="phoR_proteo"/>
    <property type="match status" value="1"/>
</dbReference>
<protein>
    <recommendedName>
        <fullName evidence="4">Phosphate regulon sensor protein PhoR</fullName>
        <ecNumber evidence="3">2.7.13.3</ecNumber>
    </recommendedName>
</protein>
<dbReference type="SUPFAM" id="SSF55874">
    <property type="entry name" value="ATPase domain of HSP90 chaperone/DNA topoisomerase II/histidine kinase"/>
    <property type="match status" value="1"/>
</dbReference>
<dbReference type="InterPro" id="IPR000014">
    <property type="entry name" value="PAS"/>
</dbReference>
<dbReference type="PANTHER" id="PTHR45453">
    <property type="entry name" value="PHOSPHATE REGULON SENSOR PROTEIN PHOR"/>
    <property type="match status" value="1"/>
</dbReference>
<name>A0A4P8HJM0_9BURK</name>
<dbReference type="GO" id="GO:0016036">
    <property type="term" value="P:cellular response to phosphate starvation"/>
    <property type="evidence" value="ECO:0007669"/>
    <property type="project" value="TreeGrafter"/>
</dbReference>
<evidence type="ECO:0000256" key="5">
    <source>
        <dbReference type="ARBA" id="ARBA00022448"/>
    </source>
</evidence>
<evidence type="ECO:0000256" key="12">
    <source>
        <dbReference type="ARBA" id="ARBA00022777"/>
    </source>
</evidence>
<evidence type="ECO:0000256" key="7">
    <source>
        <dbReference type="ARBA" id="ARBA00022553"/>
    </source>
</evidence>
<keyword evidence="8" id="KW-0592">Phosphate transport</keyword>
<evidence type="ECO:0000313" key="22">
    <source>
        <dbReference type="Proteomes" id="UP000298763"/>
    </source>
</evidence>
<dbReference type="GO" id="GO:0006817">
    <property type="term" value="P:phosphate ion transport"/>
    <property type="evidence" value="ECO:0007669"/>
    <property type="project" value="UniProtKB-KW"/>
</dbReference>
<dbReference type="GO" id="GO:0004721">
    <property type="term" value="F:phosphoprotein phosphatase activity"/>
    <property type="evidence" value="ECO:0007669"/>
    <property type="project" value="InterPro"/>
</dbReference>
<dbReference type="CDD" id="cd00082">
    <property type="entry name" value="HisKA"/>
    <property type="match status" value="1"/>
</dbReference>
<gene>
    <name evidence="21" type="primary">phoR</name>
    <name evidence="21" type="ORF">FCL38_00060</name>
    <name evidence="20" type="ORF">FHS02_002590</name>
</gene>
<dbReference type="Pfam" id="PF13188">
    <property type="entry name" value="PAS_8"/>
    <property type="match status" value="1"/>
</dbReference>
<dbReference type="AlphaFoldDB" id="A0A4P8HJM0"/>
<evidence type="ECO:0000313" key="21">
    <source>
        <dbReference type="EMBL" id="QCP09006.1"/>
    </source>
</evidence>
<evidence type="ECO:0000256" key="11">
    <source>
        <dbReference type="ARBA" id="ARBA00022741"/>
    </source>
</evidence>
<dbReference type="EMBL" id="CP040017">
    <property type="protein sequence ID" value="QCP09006.1"/>
    <property type="molecule type" value="Genomic_DNA"/>
</dbReference>
<keyword evidence="14 18" id="KW-1133">Transmembrane helix</keyword>
<keyword evidence="10 18" id="KW-0812">Transmembrane</keyword>
<feature type="transmembrane region" description="Helical" evidence="18">
    <location>
        <begin position="7"/>
        <end position="29"/>
    </location>
</feature>
<dbReference type="SUPFAM" id="SSF55785">
    <property type="entry name" value="PYP-like sensor domain (PAS domain)"/>
    <property type="match status" value="1"/>
</dbReference>
<dbReference type="Proteomes" id="UP000584325">
    <property type="component" value="Unassembled WGS sequence"/>
</dbReference>
<keyword evidence="5" id="KW-0813">Transport</keyword>
<dbReference type="InterPro" id="IPR050351">
    <property type="entry name" value="BphY/WalK/GraS-like"/>
</dbReference>
<dbReference type="InterPro" id="IPR036890">
    <property type="entry name" value="HATPase_C_sf"/>
</dbReference>
<evidence type="ECO:0000256" key="9">
    <source>
        <dbReference type="ARBA" id="ARBA00022679"/>
    </source>
</evidence>
<dbReference type="Pfam" id="PF02518">
    <property type="entry name" value="HATPase_c"/>
    <property type="match status" value="1"/>
</dbReference>
<keyword evidence="16 18" id="KW-0472">Membrane</keyword>
<sequence length="443" mass="49769">MNPKFVFWVPVAIQMTAGAFGIGLLWWWFGMLPALLTALAALGTMVLVQLHYLYQLSGWLDEPNSAKLPDGWGEWTPVFSRLYRLRRDDEKNQAELTEWLARFRQAMHLLPDGVVIMDDVLFLEWCNPAAEEHLGLRHDRDKGMRVTNLVRSPDFMDYLILGRYDQPLVLSFRGRKLITHIIPFENRRQILVTHDVTESERTDMMRRDFVANASHELRTPLTVVLGFLEIAAAEQLDETTRQAHLKLMMDQAYRMQHLIEDMLTLSRLESIDHPVRAERVDIGNLLDKVRRDALALSAGKHEIVLEMDGGDVMGSTDELYSAFGNLAANAVRYTPAGGTVSLKWEDTAAGVRFTVRDTGIGISPEHISRLTERFYRVDKSRSRETQGTGLGLAIVKHVLLRHNGTLSISSEPGKGSTFTVNLPKSLSAAPHPAPAPAAALSVN</sequence>
<evidence type="ECO:0000313" key="23">
    <source>
        <dbReference type="Proteomes" id="UP000584325"/>
    </source>
</evidence>
<dbReference type="Gene3D" id="3.30.565.10">
    <property type="entry name" value="Histidine kinase-like ATPase, C-terminal domain"/>
    <property type="match status" value="1"/>
</dbReference>
<dbReference type="Gene3D" id="1.10.287.130">
    <property type="match status" value="1"/>
</dbReference>
<evidence type="ECO:0000256" key="14">
    <source>
        <dbReference type="ARBA" id="ARBA00022989"/>
    </source>
</evidence>
<dbReference type="FunFam" id="1.10.287.130:FF:000001">
    <property type="entry name" value="Two-component sensor histidine kinase"/>
    <property type="match status" value="1"/>
</dbReference>
<keyword evidence="9 20" id="KW-0808">Transferase</keyword>
<evidence type="ECO:0000256" key="18">
    <source>
        <dbReference type="SAM" id="Phobius"/>
    </source>
</evidence>
<dbReference type="InterPro" id="IPR014310">
    <property type="entry name" value="Sig_transdc_His_kinase_PhoR"/>
</dbReference>
<dbReference type="EMBL" id="JACHXS010000004">
    <property type="protein sequence ID" value="MBB3221780.1"/>
    <property type="molecule type" value="Genomic_DNA"/>
</dbReference>
<evidence type="ECO:0000259" key="19">
    <source>
        <dbReference type="PROSITE" id="PS50109"/>
    </source>
</evidence>
<dbReference type="InterPro" id="IPR035965">
    <property type="entry name" value="PAS-like_dom_sf"/>
</dbReference>
<evidence type="ECO:0000256" key="4">
    <source>
        <dbReference type="ARBA" id="ARBA00019665"/>
    </source>
</evidence>
<evidence type="ECO:0000256" key="2">
    <source>
        <dbReference type="ARBA" id="ARBA00004429"/>
    </source>
</evidence>
<dbReference type="GO" id="GO:0005886">
    <property type="term" value="C:plasma membrane"/>
    <property type="evidence" value="ECO:0007669"/>
    <property type="project" value="UniProtKB-SubCell"/>
</dbReference>
<dbReference type="InterPro" id="IPR036097">
    <property type="entry name" value="HisK_dim/P_sf"/>
</dbReference>
<dbReference type="PANTHER" id="PTHR45453:SF1">
    <property type="entry name" value="PHOSPHATE REGULON SENSOR PROTEIN PHOR"/>
    <property type="match status" value="1"/>
</dbReference>
<dbReference type="RefSeq" id="WP_137311897.1">
    <property type="nucleotide sequence ID" value="NZ_CP040017.1"/>
</dbReference>
<dbReference type="InterPro" id="IPR003661">
    <property type="entry name" value="HisK_dim/P_dom"/>
</dbReference>
<evidence type="ECO:0000256" key="10">
    <source>
        <dbReference type="ARBA" id="ARBA00022692"/>
    </source>
</evidence>
<dbReference type="SUPFAM" id="SSF47384">
    <property type="entry name" value="Homodimeric domain of signal transducing histidine kinase"/>
    <property type="match status" value="1"/>
</dbReference>
<dbReference type="Proteomes" id="UP000298763">
    <property type="component" value="Chromosome"/>
</dbReference>
<dbReference type="Gene3D" id="3.30.450.20">
    <property type="entry name" value="PAS domain"/>
    <property type="match status" value="1"/>
</dbReference>
<evidence type="ECO:0000256" key="15">
    <source>
        <dbReference type="ARBA" id="ARBA00023012"/>
    </source>
</evidence>
<keyword evidence="12 20" id="KW-0418">Kinase</keyword>
<keyword evidence="13" id="KW-0067">ATP-binding</keyword>
<dbReference type="PRINTS" id="PR00344">
    <property type="entry name" value="BCTRLSENSOR"/>
</dbReference>
<dbReference type="SMART" id="SM00388">
    <property type="entry name" value="HisKA"/>
    <property type="match status" value="1"/>
</dbReference>
<dbReference type="InterPro" id="IPR004358">
    <property type="entry name" value="Sig_transdc_His_kin-like_C"/>
</dbReference>
<dbReference type="PROSITE" id="PS50109">
    <property type="entry name" value="HIS_KIN"/>
    <property type="match status" value="1"/>
</dbReference>
<keyword evidence="22" id="KW-1185">Reference proteome</keyword>
<dbReference type="OrthoDB" id="9813151at2"/>
<dbReference type="InterPro" id="IPR021766">
    <property type="entry name" value="PhoR_N"/>
</dbReference>
<evidence type="ECO:0000256" key="16">
    <source>
        <dbReference type="ARBA" id="ARBA00023136"/>
    </source>
</evidence>
<evidence type="ECO:0000256" key="1">
    <source>
        <dbReference type="ARBA" id="ARBA00000085"/>
    </source>
</evidence>
<dbReference type="InterPro" id="IPR003594">
    <property type="entry name" value="HATPase_dom"/>
</dbReference>
<keyword evidence="7" id="KW-0597">Phosphoprotein</keyword>
<dbReference type="GO" id="GO:0005524">
    <property type="term" value="F:ATP binding"/>
    <property type="evidence" value="ECO:0007669"/>
    <property type="project" value="UniProtKB-KW"/>
</dbReference>
<evidence type="ECO:0000313" key="20">
    <source>
        <dbReference type="EMBL" id="MBB3221780.1"/>
    </source>
</evidence>
<evidence type="ECO:0000256" key="6">
    <source>
        <dbReference type="ARBA" id="ARBA00022475"/>
    </source>
</evidence>
<feature type="domain" description="Histidine kinase" evidence="19">
    <location>
        <begin position="212"/>
        <end position="426"/>
    </location>
</feature>
<proteinExistence type="predicted"/>
<keyword evidence="11" id="KW-0547">Nucleotide-binding</keyword>
<accession>A0A4P8HJM0</accession>
<dbReference type="FunFam" id="3.30.565.10:FF:000006">
    <property type="entry name" value="Sensor histidine kinase WalK"/>
    <property type="match status" value="1"/>
</dbReference>
<dbReference type="Pfam" id="PF00512">
    <property type="entry name" value="HisKA"/>
    <property type="match status" value="1"/>
</dbReference>